<feature type="transmembrane region" description="Helical" evidence="8">
    <location>
        <begin position="250"/>
        <end position="266"/>
    </location>
</feature>
<proteinExistence type="predicted"/>
<dbReference type="AlphaFoldDB" id="L0K8B9"/>
<keyword evidence="3" id="KW-0328">Glycosyltransferase</keyword>
<protein>
    <submittedName>
        <fullName evidence="10">PMT family glycosyltransferase, 4-amino-4-deoxy-L-arabinose transferase</fullName>
    </submittedName>
</protein>
<evidence type="ECO:0000313" key="11">
    <source>
        <dbReference type="Proteomes" id="UP000010880"/>
    </source>
</evidence>
<feature type="transmembrane region" description="Helical" evidence="8">
    <location>
        <begin position="348"/>
        <end position="370"/>
    </location>
</feature>
<gene>
    <name evidence="10" type="ordered locus">Halha_0804</name>
</gene>
<feature type="transmembrane region" description="Helical" evidence="8">
    <location>
        <begin position="272"/>
        <end position="289"/>
    </location>
</feature>
<dbReference type="STRING" id="748449.Halha_0804"/>
<keyword evidence="4 10" id="KW-0808">Transferase</keyword>
<evidence type="ECO:0000256" key="2">
    <source>
        <dbReference type="ARBA" id="ARBA00022475"/>
    </source>
</evidence>
<dbReference type="GO" id="GO:0016763">
    <property type="term" value="F:pentosyltransferase activity"/>
    <property type="evidence" value="ECO:0007669"/>
    <property type="project" value="TreeGrafter"/>
</dbReference>
<keyword evidence="6 8" id="KW-1133">Transmembrane helix</keyword>
<evidence type="ECO:0000256" key="8">
    <source>
        <dbReference type="SAM" id="Phobius"/>
    </source>
</evidence>
<dbReference type="Proteomes" id="UP000010880">
    <property type="component" value="Chromosome"/>
</dbReference>
<keyword evidence="7 8" id="KW-0472">Membrane</keyword>
<dbReference type="PANTHER" id="PTHR33908:SF11">
    <property type="entry name" value="MEMBRANE PROTEIN"/>
    <property type="match status" value="1"/>
</dbReference>
<evidence type="ECO:0000256" key="1">
    <source>
        <dbReference type="ARBA" id="ARBA00004651"/>
    </source>
</evidence>
<dbReference type="GO" id="GO:0005886">
    <property type="term" value="C:plasma membrane"/>
    <property type="evidence" value="ECO:0007669"/>
    <property type="project" value="UniProtKB-SubCell"/>
</dbReference>
<keyword evidence="11" id="KW-1185">Reference proteome</keyword>
<dbReference type="PANTHER" id="PTHR33908">
    <property type="entry name" value="MANNOSYLTRANSFERASE YKCB-RELATED"/>
    <property type="match status" value="1"/>
</dbReference>
<keyword evidence="5 8" id="KW-0812">Transmembrane</keyword>
<dbReference type="Pfam" id="PF13231">
    <property type="entry name" value="PMT_2"/>
    <property type="match status" value="1"/>
</dbReference>
<evidence type="ECO:0000256" key="3">
    <source>
        <dbReference type="ARBA" id="ARBA00022676"/>
    </source>
</evidence>
<reference evidence="11" key="1">
    <citation type="submission" date="2012-02" db="EMBL/GenBank/DDBJ databases">
        <title>The complete genome of Halobacteroides halobius DSM 5150.</title>
        <authorList>
            <person name="Lucas S."/>
            <person name="Copeland A."/>
            <person name="Lapidus A."/>
            <person name="Glavina del Rio T."/>
            <person name="Dalin E."/>
            <person name="Tice H."/>
            <person name="Bruce D."/>
            <person name="Goodwin L."/>
            <person name="Pitluck S."/>
            <person name="Peters L."/>
            <person name="Mikhailova N."/>
            <person name="Gu W."/>
            <person name="Kyrpides N."/>
            <person name="Mavromatis K."/>
            <person name="Ivanova N."/>
            <person name="Brettin T."/>
            <person name="Detter J.C."/>
            <person name="Han C."/>
            <person name="Larimer F."/>
            <person name="Land M."/>
            <person name="Hauser L."/>
            <person name="Markowitz V."/>
            <person name="Cheng J.-F."/>
            <person name="Hugenholtz P."/>
            <person name="Woyke T."/>
            <person name="Wu D."/>
            <person name="Tindall B."/>
            <person name="Pomrenke H."/>
            <person name="Brambilla E."/>
            <person name="Klenk H.-P."/>
            <person name="Eisen J.A."/>
        </authorList>
    </citation>
    <scope>NUCLEOTIDE SEQUENCE [LARGE SCALE GENOMIC DNA]</scope>
    <source>
        <strain evidence="11">ATCC 35273 / DSM 5150 / MD-1</strain>
    </source>
</reference>
<sequence>MIYGLIITIIAVGLRLFFLSPYPHGWDAVDFILGIDYYDLSLMQPHFPGYPIYIWLGKIINQWVGDEAYTLALLSAVFGGLSVLPFYMLVKKLTNQTIALLAGVYLMFTPLHLILSAKIMSDMPGTFFILVFLYLTYLSWQDGEKKKKYLVSSAIVLGIALGVRVSYFPYLIIFLISLGLWYQDTKQVSTLLVAIISFTATNLVWLGWQIIRAGGLNFFQIAINFTAGHFNDWGGTVVTDNTLVTRLIRLIYHNILVAGLGFYQVGDSLVKVLLASFILLGLFGFISAYKNLFSRDKLFIASWFIPYSIWVFFGQNIAKPRHVITLIPLFVISIFIGWQSLLNKLKKLIYLSGIIIIILIITSLPLVTIYKSNLPPVIKLSHYLNNNFSTRKTIIYTFEEERVINYYYPNFIIKQVRNKKDFYHSLLSLVNQPENILMTNSVYNSLVKQDDKLQELLVPIQKWGGKRLLYPVYNQIILYQAKERLYDYIRY</sequence>
<name>L0K8B9_HALHC</name>
<evidence type="ECO:0000256" key="5">
    <source>
        <dbReference type="ARBA" id="ARBA00022692"/>
    </source>
</evidence>
<dbReference type="InterPro" id="IPR050297">
    <property type="entry name" value="LipidA_mod_glycosyltrf_83"/>
</dbReference>
<dbReference type="EMBL" id="CP003359">
    <property type="protein sequence ID" value="AGB40775.1"/>
    <property type="molecule type" value="Genomic_DNA"/>
</dbReference>
<feature type="domain" description="Glycosyltransferase RgtA/B/C/D-like" evidence="9">
    <location>
        <begin position="51"/>
        <end position="205"/>
    </location>
</feature>
<dbReference type="GO" id="GO:0009103">
    <property type="term" value="P:lipopolysaccharide biosynthetic process"/>
    <property type="evidence" value="ECO:0007669"/>
    <property type="project" value="UniProtKB-ARBA"/>
</dbReference>
<evidence type="ECO:0000256" key="6">
    <source>
        <dbReference type="ARBA" id="ARBA00022989"/>
    </source>
</evidence>
<feature type="transmembrane region" description="Helical" evidence="8">
    <location>
        <begin position="97"/>
        <end position="117"/>
    </location>
</feature>
<feature type="transmembrane region" description="Helical" evidence="8">
    <location>
        <begin position="149"/>
        <end position="182"/>
    </location>
</feature>
<evidence type="ECO:0000256" key="7">
    <source>
        <dbReference type="ARBA" id="ARBA00023136"/>
    </source>
</evidence>
<feature type="transmembrane region" description="Helical" evidence="8">
    <location>
        <begin position="323"/>
        <end position="341"/>
    </location>
</feature>
<feature type="transmembrane region" description="Helical" evidence="8">
    <location>
        <begin position="123"/>
        <end position="140"/>
    </location>
</feature>
<feature type="transmembrane region" description="Helical" evidence="8">
    <location>
        <begin position="188"/>
        <end position="208"/>
    </location>
</feature>
<dbReference type="InterPro" id="IPR038731">
    <property type="entry name" value="RgtA/B/C-like"/>
</dbReference>
<feature type="transmembrane region" description="Helical" evidence="8">
    <location>
        <begin position="298"/>
        <end position="317"/>
    </location>
</feature>
<keyword evidence="2" id="KW-1003">Cell membrane</keyword>
<feature type="transmembrane region" description="Helical" evidence="8">
    <location>
        <begin position="68"/>
        <end position="90"/>
    </location>
</feature>
<evidence type="ECO:0000313" key="10">
    <source>
        <dbReference type="EMBL" id="AGB40775.1"/>
    </source>
</evidence>
<evidence type="ECO:0000256" key="4">
    <source>
        <dbReference type="ARBA" id="ARBA00022679"/>
    </source>
</evidence>
<dbReference type="HOGENOM" id="CLU_570807_0_0_9"/>
<comment type="subcellular location">
    <subcellularLocation>
        <location evidence="1">Cell membrane</location>
        <topology evidence="1">Multi-pass membrane protein</topology>
    </subcellularLocation>
</comment>
<dbReference type="eggNOG" id="COG1807">
    <property type="taxonomic scope" value="Bacteria"/>
</dbReference>
<accession>L0K8B9</accession>
<organism evidence="10 11">
    <name type="scientific">Halobacteroides halobius (strain ATCC 35273 / DSM 5150 / MD-1)</name>
    <dbReference type="NCBI Taxonomy" id="748449"/>
    <lineage>
        <taxon>Bacteria</taxon>
        <taxon>Bacillati</taxon>
        <taxon>Bacillota</taxon>
        <taxon>Clostridia</taxon>
        <taxon>Halanaerobiales</taxon>
        <taxon>Halobacteroidaceae</taxon>
        <taxon>Halobacteroides</taxon>
    </lineage>
</organism>
<evidence type="ECO:0000259" key="9">
    <source>
        <dbReference type="Pfam" id="PF13231"/>
    </source>
</evidence>
<dbReference type="KEGG" id="hhl:Halha_0804"/>